<evidence type="ECO:0000313" key="5">
    <source>
        <dbReference type="Proteomes" id="UP001597546"/>
    </source>
</evidence>
<dbReference type="SUPFAM" id="SSF46689">
    <property type="entry name" value="Homeodomain-like"/>
    <property type="match status" value="1"/>
</dbReference>
<dbReference type="PANTHER" id="PTHR43479">
    <property type="entry name" value="ACREF/ENVCD OPERON REPRESSOR-RELATED"/>
    <property type="match status" value="1"/>
</dbReference>
<dbReference type="PRINTS" id="PR00455">
    <property type="entry name" value="HTHTETR"/>
</dbReference>
<dbReference type="SUPFAM" id="SSF48498">
    <property type="entry name" value="Tetracyclin repressor-like, C-terminal domain"/>
    <property type="match status" value="1"/>
</dbReference>
<dbReference type="RefSeq" id="WP_379040433.1">
    <property type="nucleotide sequence ID" value="NZ_JBHSKW010000003.1"/>
</dbReference>
<dbReference type="PANTHER" id="PTHR43479:SF11">
    <property type="entry name" value="ACREF_ENVCD OPERON REPRESSOR-RELATED"/>
    <property type="match status" value="1"/>
</dbReference>
<sequence length="206" mass="24252">MDKVEEHILNEAEKLFMKFGMRSVTMDDIAKHLGISKKTIYVNFKDKNEMVMHMITNMLHKDECNMVECQCNAKDAIDEIFLMMDFLKQMLAGINPIVFYDLEKYHNEAYKLMMSFHETHIYNCVKANLERGISENIFRKDINTEILAQARVKQINWTFEAELIRSGKYSLYEVIQELTTHFLYGICTLSGHILINNYTNKNKQTI</sequence>
<feature type="domain" description="HTH tetR-type" evidence="3">
    <location>
        <begin position="2"/>
        <end position="62"/>
    </location>
</feature>
<dbReference type="InterPro" id="IPR036271">
    <property type="entry name" value="Tet_transcr_reg_TetR-rel_C_sf"/>
</dbReference>
<dbReference type="Gene3D" id="1.10.357.10">
    <property type="entry name" value="Tetracycline Repressor, domain 2"/>
    <property type="match status" value="1"/>
</dbReference>
<feature type="DNA-binding region" description="H-T-H motif" evidence="2">
    <location>
        <begin position="25"/>
        <end position="44"/>
    </location>
</feature>
<evidence type="ECO:0000256" key="2">
    <source>
        <dbReference type="PROSITE-ProRule" id="PRU00335"/>
    </source>
</evidence>
<organism evidence="4 5">
    <name type="scientific">Pedobacter alpinus</name>
    <dbReference type="NCBI Taxonomy" id="1590643"/>
    <lineage>
        <taxon>Bacteria</taxon>
        <taxon>Pseudomonadati</taxon>
        <taxon>Bacteroidota</taxon>
        <taxon>Sphingobacteriia</taxon>
        <taxon>Sphingobacteriales</taxon>
        <taxon>Sphingobacteriaceae</taxon>
        <taxon>Pedobacter</taxon>
    </lineage>
</organism>
<dbReference type="Proteomes" id="UP001597546">
    <property type="component" value="Unassembled WGS sequence"/>
</dbReference>
<keyword evidence="5" id="KW-1185">Reference proteome</keyword>
<comment type="caution">
    <text evidence="4">The sequence shown here is derived from an EMBL/GenBank/DDBJ whole genome shotgun (WGS) entry which is preliminary data.</text>
</comment>
<reference evidence="5" key="1">
    <citation type="journal article" date="2019" name="Int. J. Syst. Evol. Microbiol.">
        <title>The Global Catalogue of Microorganisms (GCM) 10K type strain sequencing project: providing services to taxonomists for standard genome sequencing and annotation.</title>
        <authorList>
            <consortium name="The Broad Institute Genomics Platform"/>
            <consortium name="The Broad Institute Genome Sequencing Center for Infectious Disease"/>
            <person name="Wu L."/>
            <person name="Ma J."/>
        </authorList>
    </citation>
    <scope>NUCLEOTIDE SEQUENCE [LARGE SCALE GENOMIC DNA]</scope>
    <source>
        <strain evidence="5">KCTC 42456</strain>
    </source>
</reference>
<evidence type="ECO:0000259" key="3">
    <source>
        <dbReference type="PROSITE" id="PS50977"/>
    </source>
</evidence>
<dbReference type="Pfam" id="PF00440">
    <property type="entry name" value="TetR_N"/>
    <property type="match status" value="1"/>
</dbReference>
<protein>
    <submittedName>
        <fullName evidence="4">TetR/AcrR family transcriptional regulator</fullName>
    </submittedName>
</protein>
<dbReference type="EMBL" id="JBHULV010000046">
    <property type="protein sequence ID" value="MFD2732636.1"/>
    <property type="molecule type" value="Genomic_DNA"/>
</dbReference>
<dbReference type="InterPro" id="IPR009057">
    <property type="entry name" value="Homeodomain-like_sf"/>
</dbReference>
<proteinExistence type="predicted"/>
<name>A0ABW5TWX6_9SPHI</name>
<dbReference type="PROSITE" id="PS50977">
    <property type="entry name" value="HTH_TETR_2"/>
    <property type="match status" value="1"/>
</dbReference>
<dbReference type="Gene3D" id="1.10.10.60">
    <property type="entry name" value="Homeodomain-like"/>
    <property type="match status" value="1"/>
</dbReference>
<gene>
    <name evidence="4" type="ORF">ACFSSE_13085</name>
</gene>
<evidence type="ECO:0000313" key="4">
    <source>
        <dbReference type="EMBL" id="MFD2732636.1"/>
    </source>
</evidence>
<dbReference type="InterPro" id="IPR001647">
    <property type="entry name" value="HTH_TetR"/>
</dbReference>
<evidence type="ECO:0000256" key="1">
    <source>
        <dbReference type="ARBA" id="ARBA00023125"/>
    </source>
</evidence>
<dbReference type="InterPro" id="IPR050624">
    <property type="entry name" value="HTH-type_Tx_Regulator"/>
</dbReference>
<keyword evidence="1 2" id="KW-0238">DNA-binding</keyword>
<accession>A0ABW5TWX6</accession>